<sequence>MPDPSAGHELMRRIYTRARQIRIPFDRIGSNTVTKCASSTIAIKGVNHVAQGIINIIDVNPTCHNEEHRHDRIRGGLPPRLLGILTISGERPLHGYCHRPCPGTDPSMATRRLDHI</sequence>
<organism evidence="1 2">
    <name type="scientific">Stylosanthes scabra</name>
    <dbReference type="NCBI Taxonomy" id="79078"/>
    <lineage>
        <taxon>Eukaryota</taxon>
        <taxon>Viridiplantae</taxon>
        <taxon>Streptophyta</taxon>
        <taxon>Embryophyta</taxon>
        <taxon>Tracheophyta</taxon>
        <taxon>Spermatophyta</taxon>
        <taxon>Magnoliopsida</taxon>
        <taxon>eudicotyledons</taxon>
        <taxon>Gunneridae</taxon>
        <taxon>Pentapetalae</taxon>
        <taxon>rosids</taxon>
        <taxon>fabids</taxon>
        <taxon>Fabales</taxon>
        <taxon>Fabaceae</taxon>
        <taxon>Papilionoideae</taxon>
        <taxon>50 kb inversion clade</taxon>
        <taxon>dalbergioids sensu lato</taxon>
        <taxon>Dalbergieae</taxon>
        <taxon>Pterocarpus clade</taxon>
        <taxon>Stylosanthes</taxon>
    </lineage>
</organism>
<name>A0ABU6X3S5_9FABA</name>
<protein>
    <submittedName>
        <fullName evidence="1">Uncharacterized protein</fullName>
    </submittedName>
</protein>
<evidence type="ECO:0000313" key="2">
    <source>
        <dbReference type="Proteomes" id="UP001341840"/>
    </source>
</evidence>
<gene>
    <name evidence="1" type="ORF">PIB30_010074</name>
</gene>
<accession>A0ABU6X3S5</accession>
<reference evidence="1 2" key="1">
    <citation type="journal article" date="2023" name="Plants (Basel)">
        <title>Bridging the Gap: Combining Genomics and Transcriptomics Approaches to Understand Stylosanthes scabra, an Orphan Legume from the Brazilian Caatinga.</title>
        <authorList>
            <person name="Ferreira-Neto J.R.C."/>
            <person name="da Silva M.D."/>
            <person name="Binneck E."/>
            <person name="de Melo N.F."/>
            <person name="da Silva R.H."/>
            <person name="de Melo A.L.T.M."/>
            <person name="Pandolfi V."/>
            <person name="Bustamante F.O."/>
            <person name="Brasileiro-Vidal A.C."/>
            <person name="Benko-Iseppon A.M."/>
        </authorList>
    </citation>
    <scope>NUCLEOTIDE SEQUENCE [LARGE SCALE GENOMIC DNA]</scope>
    <source>
        <tissue evidence="1">Leaves</tissue>
    </source>
</reference>
<proteinExistence type="predicted"/>
<dbReference type="Proteomes" id="UP001341840">
    <property type="component" value="Unassembled WGS sequence"/>
</dbReference>
<dbReference type="EMBL" id="JASCZI010211472">
    <property type="protein sequence ID" value="MED6192441.1"/>
    <property type="molecule type" value="Genomic_DNA"/>
</dbReference>
<comment type="caution">
    <text evidence="1">The sequence shown here is derived from an EMBL/GenBank/DDBJ whole genome shotgun (WGS) entry which is preliminary data.</text>
</comment>
<keyword evidence="2" id="KW-1185">Reference proteome</keyword>
<evidence type="ECO:0000313" key="1">
    <source>
        <dbReference type="EMBL" id="MED6192441.1"/>
    </source>
</evidence>